<dbReference type="InterPro" id="IPR052408">
    <property type="entry name" value="Exonuclease_MUT-7-like"/>
</dbReference>
<sequence>MADVCAGTGLLLKRIAAASADRVTSLVAVDINDQCLAHLKTLSLDPMPMAVVKAEYTVPGPHAHDSGQGRDHRPPCHFINLSSNTQSEVSASAAACTYLMAQPIVGIDFEWKPCFQKGGFNPISIIQLATLDRVFVLYVRIGTGESVAQSNPIFTRLLNPEVEGRPLLLIKDPTCDSSMYPKSFGVPFPPTTCIHTVLKTLRLGSLNVGVVCGTLGLGASPKSKKVSMSNWNQWPLTRQQQLYAAFDPYFNVLCAHTLATVIRQSALTTLLTGMTLEKGSTSVASPAEEYSYTSVVRAVENSVTSDNLQVIDSVGQVVPEAMHAGLEYRNSVYCSHCEAKFKSFHMAVVHDLLYHGADPTAPEHTITLDYPCVVCFPVPGHVIAAVKGQVVELPSDSYFYDTLCLGAKSLQTASPLVKQAVRAIVKGNWRRPDILDLVSTAMQSVFVSKIDTEAGDGMRLSAEAADWVLNVDWDLSGTPYSGCTPRELLSVMQSRKNNDPRGVCVINPYTGLPVKWRSLRGILLQSHAEELAAVVRSGSRHVFRISTQGARGSDSPSVAALSPSSVQPLSSPLQKTSYGVKFTCDQNKEGMSKKDIDSFCESNSVKLRHVLQYRKPTEDRPAIMPGFTVMASQAEAAAFMARSPITHMGVHMVVKTWRLN</sequence>
<feature type="domain" description="C2H2-type" evidence="2">
    <location>
        <begin position="334"/>
        <end position="355"/>
    </location>
</feature>
<dbReference type="InterPro" id="IPR012337">
    <property type="entry name" value="RNaseH-like_sf"/>
</dbReference>
<name>A0A9K3CXG2_9EUKA</name>
<dbReference type="PANTHER" id="PTHR47765">
    <property type="entry name" value="3'-5' EXONUCLEASE DOMAIN-CONTAINING PROTEIN"/>
    <property type="match status" value="1"/>
</dbReference>
<evidence type="ECO:0000313" key="4">
    <source>
        <dbReference type="Proteomes" id="UP000265618"/>
    </source>
</evidence>
<dbReference type="EMBL" id="BDIP01001382">
    <property type="protein sequence ID" value="GIQ84292.1"/>
    <property type="molecule type" value="Genomic_DNA"/>
</dbReference>
<dbReference type="PANTHER" id="PTHR47765:SF2">
    <property type="entry name" value="EXONUCLEASE MUT-7 HOMOLOG"/>
    <property type="match status" value="1"/>
</dbReference>
<accession>A0A9K3CXG2</accession>
<proteinExistence type="predicted"/>
<dbReference type="Gene3D" id="3.30.420.10">
    <property type="entry name" value="Ribonuclease H-like superfamily/Ribonuclease H"/>
    <property type="match status" value="1"/>
</dbReference>
<gene>
    <name evidence="3" type="ORF">KIPB_005755</name>
</gene>
<dbReference type="PROSITE" id="PS00028">
    <property type="entry name" value="ZINC_FINGER_C2H2_1"/>
    <property type="match status" value="1"/>
</dbReference>
<protein>
    <recommendedName>
        <fullName evidence="2">C2H2-type domain-containing protein</fullName>
    </recommendedName>
</protein>
<organism evidence="3 4">
    <name type="scientific">Kipferlia bialata</name>
    <dbReference type="NCBI Taxonomy" id="797122"/>
    <lineage>
        <taxon>Eukaryota</taxon>
        <taxon>Metamonada</taxon>
        <taxon>Carpediemonas-like organisms</taxon>
        <taxon>Kipferlia</taxon>
    </lineage>
</organism>
<dbReference type="AlphaFoldDB" id="A0A9K3CXG2"/>
<feature type="region of interest" description="Disordered" evidence="1">
    <location>
        <begin position="548"/>
        <end position="572"/>
    </location>
</feature>
<evidence type="ECO:0000256" key="1">
    <source>
        <dbReference type="SAM" id="MobiDB-lite"/>
    </source>
</evidence>
<evidence type="ECO:0000313" key="3">
    <source>
        <dbReference type="EMBL" id="GIQ84292.1"/>
    </source>
</evidence>
<comment type="caution">
    <text evidence="3">The sequence shown here is derived from an EMBL/GenBank/DDBJ whole genome shotgun (WGS) entry which is preliminary data.</text>
</comment>
<dbReference type="OrthoDB" id="1920326at2759"/>
<reference evidence="3 4" key="1">
    <citation type="journal article" date="2018" name="PLoS ONE">
        <title>The draft genome of Kipferlia bialata reveals reductive genome evolution in fornicate parasites.</title>
        <authorList>
            <person name="Tanifuji G."/>
            <person name="Takabayashi S."/>
            <person name="Kume K."/>
            <person name="Takagi M."/>
            <person name="Nakayama T."/>
            <person name="Kamikawa R."/>
            <person name="Inagaki Y."/>
            <person name="Hashimoto T."/>
        </authorList>
    </citation>
    <scope>NUCLEOTIDE SEQUENCE [LARGE SCALE GENOMIC DNA]</scope>
    <source>
        <strain evidence="3">NY0173</strain>
    </source>
</reference>
<dbReference type="SUPFAM" id="SSF53098">
    <property type="entry name" value="Ribonuclease H-like"/>
    <property type="match status" value="1"/>
</dbReference>
<keyword evidence="4" id="KW-1185">Reference proteome</keyword>
<feature type="compositionally biased region" description="Low complexity" evidence="1">
    <location>
        <begin position="553"/>
        <end position="572"/>
    </location>
</feature>
<evidence type="ECO:0000259" key="2">
    <source>
        <dbReference type="PROSITE" id="PS00028"/>
    </source>
</evidence>
<dbReference type="InterPro" id="IPR036397">
    <property type="entry name" value="RNaseH_sf"/>
</dbReference>
<dbReference type="InterPro" id="IPR013087">
    <property type="entry name" value="Znf_C2H2_type"/>
</dbReference>
<dbReference type="GO" id="GO:0003676">
    <property type="term" value="F:nucleic acid binding"/>
    <property type="evidence" value="ECO:0007669"/>
    <property type="project" value="InterPro"/>
</dbReference>
<dbReference type="Proteomes" id="UP000265618">
    <property type="component" value="Unassembled WGS sequence"/>
</dbReference>